<gene>
    <name evidence="2" type="ORF">A4A49_08385</name>
</gene>
<accession>A0A314L4Y1</accession>
<keyword evidence="1" id="KW-0175">Coiled coil</keyword>
<evidence type="ECO:0000256" key="1">
    <source>
        <dbReference type="SAM" id="Coils"/>
    </source>
</evidence>
<dbReference type="Proteomes" id="UP000187609">
    <property type="component" value="Unassembled WGS sequence"/>
</dbReference>
<dbReference type="SMR" id="A0A314L4Y1"/>
<evidence type="ECO:0000313" key="2">
    <source>
        <dbReference type="EMBL" id="OIT36656.1"/>
    </source>
</evidence>
<name>A0A314L4Y1_NICAT</name>
<sequence length="160" mass="18615">MDMEVERVDSFTNPTRNYQDSGMYNWQSLQSNLQVLNGVASKYEEQVKEAEKKKRKREVESWYEEVGKIKNEFRKLQKIYLLAETPQKCISEIGDHLCVINEGLIGLIEQSQNFSQFFVDVKKTIMDNNQSLAVNSTNTLADQELHQDLQRIWACLSVDC</sequence>
<feature type="coiled-coil region" evidence="1">
    <location>
        <begin position="33"/>
        <end position="60"/>
    </location>
</feature>
<dbReference type="Gramene" id="OIT36656">
    <property type="protein sequence ID" value="OIT36656"/>
    <property type="gene ID" value="A4A49_08385"/>
</dbReference>
<protein>
    <submittedName>
        <fullName evidence="2">Uncharacterized protein</fullName>
    </submittedName>
</protein>
<comment type="caution">
    <text evidence="2">The sequence shown here is derived from an EMBL/GenBank/DDBJ whole genome shotgun (WGS) entry which is preliminary data.</text>
</comment>
<keyword evidence="3" id="KW-1185">Reference proteome</keyword>
<dbReference type="EMBL" id="MJEQ01000406">
    <property type="protein sequence ID" value="OIT36656.1"/>
    <property type="molecule type" value="Genomic_DNA"/>
</dbReference>
<proteinExistence type="predicted"/>
<organism evidence="2 3">
    <name type="scientific">Nicotiana attenuata</name>
    <name type="common">Coyote tobacco</name>
    <dbReference type="NCBI Taxonomy" id="49451"/>
    <lineage>
        <taxon>Eukaryota</taxon>
        <taxon>Viridiplantae</taxon>
        <taxon>Streptophyta</taxon>
        <taxon>Embryophyta</taxon>
        <taxon>Tracheophyta</taxon>
        <taxon>Spermatophyta</taxon>
        <taxon>Magnoliopsida</taxon>
        <taxon>eudicotyledons</taxon>
        <taxon>Gunneridae</taxon>
        <taxon>Pentapetalae</taxon>
        <taxon>asterids</taxon>
        <taxon>lamiids</taxon>
        <taxon>Solanales</taxon>
        <taxon>Solanaceae</taxon>
        <taxon>Nicotianoideae</taxon>
        <taxon>Nicotianeae</taxon>
        <taxon>Nicotiana</taxon>
    </lineage>
</organism>
<dbReference type="AlphaFoldDB" id="A0A314L4Y1"/>
<reference evidence="2" key="1">
    <citation type="submission" date="2016-11" db="EMBL/GenBank/DDBJ databases">
        <title>The genome of Nicotiana attenuata.</title>
        <authorList>
            <person name="Xu S."/>
            <person name="Brockmoeller T."/>
            <person name="Gaquerel E."/>
            <person name="Navarro A."/>
            <person name="Kuhl H."/>
            <person name="Gase K."/>
            <person name="Ling Z."/>
            <person name="Zhou W."/>
            <person name="Kreitzer C."/>
            <person name="Stanke M."/>
            <person name="Tang H."/>
            <person name="Lyons E."/>
            <person name="Pandey P."/>
            <person name="Pandey S.P."/>
            <person name="Timmermann B."/>
            <person name="Baldwin I.T."/>
        </authorList>
    </citation>
    <scope>NUCLEOTIDE SEQUENCE [LARGE SCALE GENOMIC DNA]</scope>
    <source>
        <strain evidence="2">UT</strain>
    </source>
</reference>
<evidence type="ECO:0000313" key="3">
    <source>
        <dbReference type="Proteomes" id="UP000187609"/>
    </source>
</evidence>